<dbReference type="SUPFAM" id="SSF53335">
    <property type="entry name" value="S-adenosyl-L-methionine-dependent methyltransferases"/>
    <property type="match status" value="1"/>
</dbReference>
<dbReference type="GO" id="GO:0016740">
    <property type="term" value="F:transferase activity"/>
    <property type="evidence" value="ECO:0007669"/>
    <property type="project" value="UniProtKB-KW"/>
</dbReference>
<dbReference type="PANTHER" id="PTHR43861">
    <property type="entry name" value="TRANS-ACONITATE 2-METHYLTRANSFERASE-RELATED"/>
    <property type="match status" value="1"/>
</dbReference>
<dbReference type="EMBL" id="FLQY01000246">
    <property type="protein sequence ID" value="SBT09408.1"/>
    <property type="molecule type" value="Genomic_DNA"/>
</dbReference>
<gene>
    <name evidence="3" type="ORF">PROAA_320060</name>
</gene>
<evidence type="ECO:0000313" key="4">
    <source>
        <dbReference type="Proteomes" id="UP000199600"/>
    </source>
</evidence>
<dbReference type="Gene3D" id="3.40.50.150">
    <property type="entry name" value="Vaccinia Virus protein VP39"/>
    <property type="match status" value="1"/>
</dbReference>
<feature type="domain" description="Methyltransferase" evidence="2">
    <location>
        <begin position="69"/>
        <end position="161"/>
    </location>
</feature>
<keyword evidence="4" id="KW-1185">Reference proteome</keyword>
<protein>
    <recommendedName>
        <fullName evidence="2">Methyltransferase domain-containing protein</fullName>
    </recommendedName>
</protein>
<keyword evidence="1" id="KW-0808">Transferase</keyword>
<organism evidence="3 4">
    <name type="scientific">Candidatus Propionivibrio aalborgensis</name>
    <dbReference type="NCBI Taxonomy" id="1860101"/>
    <lineage>
        <taxon>Bacteria</taxon>
        <taxon>Pseudomonadati</taxon>
        <taxon>Pseudomonadota</taxon>
        <taxon>Betaproteobacteria</taxon>
        <taxon>Rhodocyclales</taxon>
        <taxon>Rhodocyclaceae</taxon>
        <taxon>Propionivibrio</taxon>
    </lineage>
</organism>
<sequence>MSRLFWEGKKMSNEFSYQDYVTDKTFLDEYNSYQAKYAKQMRESDKVLVGLVSEIVAKHEPEKRKLKLLDVGCSTGNLLLHMRKLFPQLELTGGDLAESSLDECRANPELNGVAFKILDLLNLPERNEYDIITINAVLYMMEDAQFEMAIKNIAGALKQGGTMIVFDFFHPYPQDLHITEMSKSHLAGLRLRFRPMSKVEALLVSSGFAIPVFRPFTLPIDLPPSGGEGDLITYTVPAADGKKLPFRGTLFQPWCHMSATRA</sequence>
<dbReference type="Pfam" id="PF13649">
    <property type="entry name" value="Methyltransf_25"/>
    <property type="match status" value="1"/>
</dbReference>
<evidence type="ECO:0000256" key="1">
    <source>
        <dbReference type="ARBA" id="ARBA00022679"/>
    </source>
</evidence>
<dbReference type="CDD" id="cd02440">
    <property type="entry name" value="AdoMet_MTases"/>
    <property type="match status" value="1"/>
</dbReference>
<dbReference type="Proteomes" id="UP000199600">
    <property type="component" value="Unassembled WGS sequence"/>
</dbReference>
<reference evidence="3 4" key="1">
    <citation type="submission" date="2016-06" db="EMBL/GenBank/DDBJ databases">
        <authorList>
            <person name="Kjaerup R.B."/>
            <person name="Dalgaard T.S."/>
            <person name="Juul-Madsen H.R."/>
        </authorList>
    </citation>
    <scope>NUCLEOTIDE SEQUENCE [LARGE SCALE GENOMIC DNA]</scope>
    <source>
        <strain evidence="3">2</strain>
    </source>
</reference>
<accession>A0A1A8XZB1</accession>
<proteinExistence type="predicted"/>
<name>A0A1A8XZB1_9RHOO</name>
<dbReference type="PANTHER" id="PTHR43861:SF3">
    <property type="entry name" value="PUTATIVE (AFU_ORTHOLOGUE AFUA_2G14390)-RELATED"/>
    <property type="match status" value="1"/>
</dbReference>
<dbReference type="InterPro" id="IPR029063">
    <property type="entry name" value="SAM-dependent_MTases_sf"/>
</dbReference>
<dbReference type="AlphaFoldDB" id="A0A1A8XZB1"/>
<evidence type="ECO:0000313" key="3">
    <source>
        <dbReference type="EMBL" id="SBT09408.1"/>
    </source>
</evidence>
<dbReference type="InterPro" id="IPR041698">
    <property type="entry name" value="Methyltransf_25"/>
</dbReference>
<evidence type="ECO:0000259" key="2">
    <source>
        <dbReference type="Pfam" id="PF13649"/>
    </source>
</evidence>